<dbReference type="Proteomes" id="UP000612585">
    <property type="component" value="Unassembled WGS sequence"/>
</dbReference>
<dbReference type="Pfam" id="PF00877">
    <property type="entry name" value="NLPC_P60"/>
    <property type="match status" value="1"/>
</dbReference>
<dbReference type="SMART" id="SM00108">
    <property type="entry name" value="B_lectin"/>
    <property type="match status" value="1"/>
</dbReference>
<reference evidence="8" key="1">
    <citation type="submission" date="2021-01" db="EMBL/GenBank/DDBJ databases">
        <title>Whole genome shotgun sequence of Virgisporangium aurantiacum NBRC 16421.</title>
        <authorList>
            <person name="Komaki H."/>
            <person name="Tamura T."/>
        </authorList>
    </citation>
    <scope>NUCLEOTIDE SEQUENCE</scope>
    <source>
        <strain evidence="8">NBRC 16421</strain>
    </source>
</reference>
<dbReference type="PANTHER" id="PTHR47359">
    <property type="entry name" value="PEPTIDOGLYCAN DL-ENDOPEPTIDASE CWLO"/>
    <property type="match status" value="1"/>
</dbReference>
<dbReference type="PANTHER" id="PTHR47359:SF3">
    <property type="entry name" value="NLP_P60 DOMAIN-CONTAINING PROTEIN-RELATED"/>
    <property type="match status" value="1"/>
</dbReference>
<feature type="chain" id="PRO_5039226958" description="NlpC/P60 family protein" evidence="5">
    <location>
        <begin position="28"/>
        <end position="260"/>
    </location>
</feature>
<evidence type="ECO:0000259" key="7">
    <source>
        <dbReference type="PROSITE" id="PS51935"/>
    </source>
</evidence>
<dbReference type="GO" id="GO:0006508">
    <property type="term" value="P:proteolysis"/>
    <property type="evidence" value="ECO:0007669"/>
    <property type="project" value="UniProtKB-KW"/>
</dbReference>
<evidence type="ECO:0008006" key="10">
    <source>
        <dbReference type="Google" id="ProtNLM"/>
    </source>
</evidence>
<dbReference type="GO" id="GO:0008234">
    <property type="term" value="F:cysteine-type peptidase activity"/>
    <property type="evidence" value="ECO:0007669"/>
    <property type="project" value="UniProtKB-KW"/>
</dbReference>
<evidence type="ECO:0000256" key="4">
    <source>
        <dbReference type="ARBA" id="ARBA00022807"/>
    </source>
</evidence>
<keyword evidence="3" id="KW-0378">Hydrolase</keyword>
<dbReference type="InterPro" id="IPR000064">
    <property type="entry name" value="NLP_P60_dom"/>
</dbReference>
<evidence type="ECO:0000313" key="9">
    <source>
        <dbReference type="Proteomes" id="UP000612585"/>
    </source>
</evidence>
<name>A0A8J3ZJ41_9ACTN</name>
<dbReference type="InterPro" id="IPR036426">
    <property type="entry name" value="Bulb-type_lectin_dom_sf"/>
</dbReference>
<keyword evidence="2" id="KW-0645">Protease</keyword>
<feature type="domain" description="Bulb-type lectin" evidence="6">
    <location>
        <begin position="33"/>
        <end position="139"/>
    </location>
</feature>
<keyword evidence="4" id="KW-0788">Thiol protease</keyword>
<organism evidence="8 9">
    <name type="scientific">Virgisporangium aurantiacum</name>
    <dbReference type="NCBI Taxonomy" id="175570"/>
    <lineage>
        <taxon>Bacteria</taxon>
        <taxon>Bacillati</taxon>
        <taxon>Actinomycetota</taxon>
        <taxon>Actinomycetes</taxon>
        <taxon>Micromonosporales</taxon>
        <taxon>Micromonosporaceae</taxon>
        <taxon>Virgisporangium</taxon>
    </lineage>
</organism>
<dbReference type="InterPro" id="IPR001480">
    <property type="entry name" value="Bulb-type_lectin_dom"/>
</dbReference>
<comment type="similarity">
    <text evidence="1">Belongs to the peptidase C40 family.</text>
</comment>
<dbReference type="PROSITE" id="PS50927">
    <property type="entry name" value="BULB_LECTIN"/>
    <property type="match status" value="1"/>
</dbReference>
<evidence type="ECO:0000313" key="8">
    <source>
        <dbReference type="EMBL" id="GIJ64741.1"/>
    </source>
</evidence>
<evidence type="ECO:0000256" key="2">
    <source>
        <dbReference type="ARBA" id="ARBA00022670"/>
    </source>
</evidence>
<gene>
    <name evidence="8" type="ORF">Vau01_122570</name>
</gene>
<keyword evidence="5" id="KW-0732">Signal</keyword>
<dbReference type="SUPFAM" id="SSF54001">
    <property type="entry name" value="Cysteine proteinases"/>
    <property type="match status" value="1"/>
</dbReference>
<evidence type="ECO:0000259" key="6">
    <source>
        <dbReference type="PROSITE" id="PS50927"/>
    </source>
</evidence>
<dbReference type="Gene3D" id="2.90.10.10">
    <property type="entry name" value="Bulb-type lectin domain"/>
    <property type="match status" value="2"/>
</dbReference>
<dbReference type="EMBL" id="BOPG01000127">
    <property type="protein sequence ID" value="GIJ64741.1"/>
    <property type="molecule type" value="Genomic_DNA"/>
</dbReference>
<dbReference type="Gene3D" id="3.90.1720.10">
    <property type="entry name" value="endopeptidase domain like (from Nostoc punctiforme)"/>
    <property type="match status" value="1"/>
</dbReference>
<accession>A0A8J3ZJ41</accession>
<dbReference type="InterPro" id="IPR051794">
    <property type="entry name" value="PG_Endopeptidase_C40"/>
</dbReference>
<protein>
    <recommendedName>
        <fullName evidence="10">NlpC/P60 family protein</fullName>
    </recommendedName>
</protein>
<dbReference type="PROSITE" id="PS51935">
    <property type="entry name" value="NLPC_P60"/>
    <property type="match status" value="1"/>
</dbReference>
<keyword evidence="9" id="KW-1185">Reference proteome</keyword>
<feature type="domain" description="NlpC/P60" evidence="7">
    <location>
        <begin position="144"/>
        <end position="260"/>
    </location>
</feature>
<sequence>MFRRLNTVLTVAMIGAALSTIAGVAPASAGPGTDRLAAGESLGRDQSIISRNGAYRLVMQGDGNLVEYGPRGPLWATYTNPGSSRLVNQGDGNLVVYPDAGGVAWASGTGGGGGTLVVQDDGNVVLYGRGGPTWSTYTSGGVSKLAASGAVAFVKRQLGKPYVSGATGPGSYDCSGLTRAAYSSVGVGIPRTSQEQYRGSARINRDALQPGDLVFYYGGITHVAMYVGNGQIIEALRTGTVVRYDSINYPGTPVGYGRVA</sequence>
<comment type="caution">
    <text evidence="8">The sequence shown here is derived from an EMBL/GenBank/DDBJ whole genome shotgun (WGS) entry which is preliminary data.</text>
</comment>
<evidence type="ECO:0000256" key="1">
    <source>
        <dbReference type="ARBA" id="ARBA00007074"/>
    </source>
</evidence>
<dbReference type="SUPFAM" id="SSF51110">
    <property type="entry name" value="alpha-D-mannose-specific plant lectins"/>
    <property type="match status" value="1"/>
</dbReference>
<dbReference type="InterPro" id="IPR038765">
    <property type="entry name" value="Papain-like_cys_pep_sf"/>
</dbReference>
<evidence type="ECO:0000256" key="5">
    <source>
        <dbReference type="SAM" id="SignalP"/>
    </source>
</evidence>
<proteinExistence type="inferred from homology"/>
<evidence type="ECO:0000256" key="3">
    <source>
        <dbReference type="ARBA" id="ARBA00022801"/>
    </source>
</evidence>
<dbReference type="AlphaFoldDB" id="A0A8J3ZJ41"/>
<feature type="signal peptide" evidence="5">
    <location>
        <begin position="1"/>
        <end position="27"/>
    </location>
</feature>